<dbReference type="SUPFAM" id="SSF48403">
    <property type="entry name" value="Ankyrin repeat"/>
    <property type="match status" value="1"/>
</dbReference>
<dbReference type="EMBL" id="SJPN01000002">
    <property type="protein sequence ID" value="TWU06412.1"/>
    <property type="molecule type" value="Genomic_DNA"/>
</dbReference>
<sequence length="143" mass="15389">MDAVSKHPECLVQETPFGSWLHFAAKQGALEIVAYLIDLGLPTNQHGGLSDSLPIEQAAAEGHADVVALLIQKGSQLETDVSTRNPLFSAIYAGSIEVVELLLNAGIDHRVRYNGENMKGMDAHAFALERGETEIAALLKNRA</sequence>
<dbReference type="Proteomes" id="UP000320176">
    <property type="component" value="Unassembled WGS sequence"/>
</dbReference>
<comment type="caution">
    <text evidence="4">The sequence shown here is derived from an EMBL/GenBank/DDBJ whole genome shotgun (WGS) entry which is preliminary data.</text>
</comment>
<reference evidence="4 5" key="1">
    <citation type="submission" date="2019-02" db="EMBL/GenBank/DDBJ databases">
        <title>Deep-cultivation of Planctomycetes and their phenomic and genomic characterization uncovers novel biology.</title>
        <authorList>
            <person name="Wiegand S."/>
            <person name="Jogler M."/>
            <person name="Boedeker C."/>
            <person name="Pinto D."/>
            <person name="Vollmers J."/>
            <person name="Rivas-Marin E."/>
            <person name="Kohn T."/>
            <person name="Peeters S.H."/>
            <person name="Heuer A."/>
            <person name="Rast P."/>
            <person name="Oberbeckmann S."/>
            <person name="Bunk B."/>
            <person name="Jeske O."/>
            <person name="Meyerdierks A."/>
            <person name="Storesund J.E."/>
            <person name="Kallscheuer N."/>
            <person name="Luecker S."/>
            <person name="Lage O.M."/>
            <person name="Pohl T."/>
            <person name="Merkel B.J."/>
            <person name="Hornburger P."/>
            <person name="Mueller R.-W."/>
            <person name="Bruemmer F."/>
            <person name="Labrenz M."/>
            <person name="Spormann A.M."/>
            <person name="Op Den Camp H."/>
            <person name="Overmann J."/>
            <person name="Amann R."/>
            <person name="Jetten M.S.M."/>
            <person name="Mascher T."/>
            <person name="Medema M.H."/>
            <person name="Devos D.P."/>
            <person name="Kaster A.-K."/>
            <person name="Ovreas L."/>
            <person name="Rohde M."/>
            <person name="Galperin M.Y."/>
            <person name="Jogler C."/>
        </authorList>
    </citation>
    <scope>NUCLEOTIDE SEQUENCE [LARGE SCALE GENOMIC DNA]</scope>
    <source>
        <strain evidence="4 5">Pla52n</strain>
    </source>
</reference>
<dbReference type="Pfam" id="PF12796">
    <property type="entry name" value="Ank_2"/>
    <property type="match status" value="1"/>
</dbReference>
<dbReference type="InterPro" id="IPR050889">
    <property type="entry name" value="Dendritic_Spine_Reg/Scaffold"/>
</dbReference>
<keyword evidence="5" id="KW-1185">Reference proteome</keyword>
<evidence type="ECO:0000256" key="1">
    <source>
        <dbReference type="ARBA" id="ARBA00022737"/>
    </source>
</evidence>
<dbReference type="SMART" id="SM00248">
    <property type="entry name" value="ANK"/>
    <property type="match status" value="3"/>
</dbReference>
<evidence type="ECO:0000256" key="2">
    <source>
        <dbReference type="ARBA" id="ARBA00023043"/>
    </source>
</evidence>
<dbReference type="InterPro" id="IPR002110">
    <property type="entry name" value="Ankyrin_rpt"/>
</dbReference>
<feature type="repeat" description="ANK" evidence="3">
    <location>
        <begin position="82"/>
        <end position="114"/>
    </location>
</feature>
<organism evidence="4 5">
    <name type="scientific">Stieleria varia</name>
    <dbReference type="NCBI Taxonomy" id="2528005"/>
    <lineage>
        <taxon>Bacteria</taxon>
        <taxon>Pseudomonadati</taxon>
        <taxon>Planctomycetota</taxon>
        <taxon>Planctomycetia</taxon>
        <taxon>Pirellulales</taxon>
        <taxon>Pirellulaceae</taxon>
        <taxon>Stieleria</taxon>
    </lineage>
</organism>
<dbReference type="InterPro" id="IPR036770">
    <property type="entry name" value="Ankyrin_rpt-contain_sf"/>
</dbReference>
<protein>
    <submittedName>
        <fullName evidence="4">Ankyrin repeats (3 copies)</fullName>
    </submittedName>
</protein>
<proteinExistence type="predicted"/>
<name>A0A5C6B4C5_9BACT</name>
<dbReference type="RefSeq" id="WP_146519497.1">
    <property type="nucleotide sequence ID" value="NZ_CP151726.1"/>
</dbReference>
<gene>
    <name evidence="4" type="ORF">Pla52n_21330</name>
</gene>
<dbReference type="AlphaFoldDB" id="A0A5C6B4C5"/>
<dbReference type="PANTHER" id="PTHR24166:SF48">
    <property type="entry name" value="PROTEIN VAPYRIN"/>
    <property type="match status" value="1"/>
</dbReference>
<evidence type="ECO:0000313" key="4">
    <source>
        <dbReference type="EMBL" id="TWU06412.1"/>
    </source>
</evidence>
<keyword evidence="1" id="KW-0677">Repeat</keyword>
<dbReference type="PROSITE" id="PS50088">
    <property type="entry name" value="ANK_REPEAT"/>
    <property type="match status" value="1"/>
</dbReference>
<keyword evidence="2 3" id="KW-0040">ANK repeat</keyword>
<evidence type="ECO:0000313" key="5">
    <source>
        <dbReference type="Proteomes" id="UP000320176"/>
    </source>
</evidence>
<evidence type="ECO:0000256" key="3">
    <source>
        <dbReference type="PROSITE-ProRule" id="PRU00023"/>
    </source>
</evidence>
<dbReference type="OrthoDB" id="5657095at2"/>
<accession>A0A5C6B4C5</accession>
<dbReference type="Gene3D" id="1.25.40.20">
    <property type="entry name" value="Ankyrin repeat-containing domain"/>
    <property type="match status" value="1"/>
</dbReference>
<dbReference type="PANTHER" id="PTHR24166">
    <property type="entry name" value="ROLLING PEBBLES, ISOFORM B"/>
    <property type="match status" value="1"/>
</dbReference>